<dbReference type="InterPro" id="IPR036866">
    <property type="entry name" value="RibonucZ/Hydroxyglut_hydro"/>
</dbReference>
<dbReference type="RefSeq" id="WP_116190359.1">
    <property type="nucleotide sequence ID" value="NZ_QTTN01000021.1"/>
</dbReference>
<feature type="domain" description="Metallo-beta-lactamase" evidence="4">
    <location>
        <begin position="23"/>
        <end position="205"/>
    </location>
</feature>
<evidence type="ECO:0000256" key="1">
    <source>
        <dbReference type="ARBA" id="ARBA00034221"/>
    </source>
</evidence>
<proteinExistence type="predicted"/>
<reference evidence="5 6" key="1">
    <citation type="submission" date="2018-08" db="EMBL/GenBank/DDBJ databases">
        <title>Genomic Encyclopedia of Type Strains, Phase III (KMG-III): the genomes of soil and plant-associated and newly described type strains.</title>
        <authorList>
            <person name="Whitman W."/>
        </authorList>
    </citation>
    <scope>NUCLEOTIDE SEQUENCE [LARGE SCALE GENOMIC DNA]</scope>
    <source>
        <strain evidence="5 6">CGMCC 1.10966</strain>
    </source>
</reference>
<keyword evidence="5" id="KW-0378">Hydrolase</keyword>
<comment type="function">
    <text evidence="2">Counteracts the endogenous Pycsar antiviral defense system. Phosphodiesterase that enables metal-dependent hydrolysis of host cyclic nucleotide Pycsar defense signals such as cCMP and cUMP.</text>
</comment>
<evidence type="ECO:0000259" key="4">
    <source>
        <dbReference type="SMART" id="SM00849"/>
    </source>
</evidence>
<dbReference type="SUPFAM" id="SSF56281">
    <property type="entry name" value="Metallo-hydrolase/oxidoreductase"/>
    <property type="match status" value="1"/>
</dbReference>
<evidence type="ECO:0000313" key="6">
    <source>
        <dbReference type="Proteomes" id="UP000256304"/>
    </source>
</evidence>
<dbReference type="InterPro" id="IPR001279">
    <property type="entry name" value="Metallo-B-lactamas"/>
</dbReference>
<dbReference type="InterPro" id="IPR050855">
    <property type="entry name" value="NDM-1-like"/>
</dbReference>
<dbReference type="PANTHER" id="PTHR42951">
    <property type="entry name" value="METALLO-BETA-LACTAMASE DOMAIN-CONTAINING"/>
    <property type="match status" value="1"/>
</dbReference>
<accession>A0A3D9RR48</accession>
<dbReference type="GO" id="GO:0016787">
    <property type="term" value="F:hydrolase activity"/>
    <property type="evidence" value="ECO:0007669"/>
    <property type="project" value="UniProtKB-KW"/>
</dbReference>
<gene>
    <name evidence="5" type="ORF">A8990_12150</name>
</gene>
<dbReference type="AlphaFoldDB" id="A0A3D9RR48"/>
<dbReference type="Pfam" id="PF00753">
    <property type="entry name" value="Lactamase_B"/>
    <property type="match status" value="1"/>
</dbReference>
<dbReference type="Gene3D" id="3.60.15.10">
    <property type="entry name" value="Ribonuclease Z/Hydroxyacylglutathione hydrolase-like"/>
    <property type="match status" value="1"/>
</dbReference>
<name>A0A3D9RR48_9BACL</name>
<protein>
    <submittedName>
        <fullName evidence="5">Glyoxylase-like metal-dependent hydrolase (Beta-lactamase superfamily II)</fullName>
    </submittedName>
</protein>
<keyword evidence="6" id="KW-1185">Reference proteome</keyword>
<comment type="catalytic activity">
    <reaction evidence="1">
        <text>3',5'-cyclic CMP + H2O = CMP + H(+)</text>
        <dbReference type="Rhea" id="RHEA:72675"/>
        <dbReference type="ChEBI" id="CHEBI:15377"/>
        <dbReference type="ChEBI" id="CHEBI:15378"/>
        <dbReference type="ChEBI" id="CHEBI:58003"/>
        <dbReference type="ChEBI" id="CHEBI:60377"/>
    </reaction>
    <physiologicalReaction direction="left-to-right" evidence="1">
        <dbReference type="Rhea" id="RHEA:72676"/>
    </physiologicalReaction>
</comment>
<dbReference type="Proteomes" id="UP000256304">
    <property type="component" value="Unassembled WGS sequence"/>
</dbReference>
<dbReference type="SMART" id="SM00849">
    <property type="entry name" value="Lactamase_B"/>
    <property type="match status" value="1"/>
</dbReference>
<evidence type="ECO:0000313" key="5">
    <source>
        <dbReference type="EMBL" id="REE80201.1"/>
    </source>
</evidence>
<comment type="catalytic activity">
    <reaction evidence="3">
        <text>3',5'-cyclic UMP + H2O = UMP + H(+)</text>
        <dbReference type="Rhea" id="RHEA:70575"/>
        <dbReference type="ChEBI" id="CHEBI:15377"/>
        <dbReference type="ChEBI" id="CHEBI:15378"/>
        <dbReference type="ChEBI" id="CHEBI:57865"/>
        <dbReference type="ChEBI" id="CHEBI:184387"/>
    </reaction>
    <physiologicalReaction direction="left-to-right" evidence="3">
        <dbReference type="Rhea" id="RHEA:70576"/>
    </physiologicalReaction>
</comment>
<evidence type="ECO:0000256" key="2">
    <source>
        <dbReference type="ARBA" id="ARBA00034301"/>
    </source>
</evidence>
<dbReference type="PANTHER" id="PTHR42951:SF15">
    <property type="entry name" value="METALLO-BETA-LACTAMASE SUPERFAMILY PROTEIN"/>
    <property type="match status" value="1"/>
</dbReference>
<organism evidence="5 6">
    <name type="scientific">Paenibacillus taihuensis</name>
    <dbReference type="NCBI Taxonomy" id="1156355"/>
    <lineage>
        <taxon>Bacteria</taxon>
        <taxon>Bacillati</taxon>
        <taxon>Bacillota</taxon>
        <taxon>Bacilli</taxon>
        <taxon>Bacillales</taxon>
        <taxon>Paenibacillaceae</taxon>
        <taxon>Paenibacillus</taxon>
    </lineage>
</organism>
<dbReference type="EMBL" id="QTTN01000021">
    <property type="protein sequence ID" value="REE80201.1"/>
    <property type="molecule type" value="Genomic_DNA"/>
</dbReference>
<dbReference type="CDD" id="cd07721">
    <property type="entry name" value="yflN-like_MBL-fold"/>
    <property type="match status" value="1"/>
</dbReference>
<dbReference type="OrthoDB" id="9802248at2"/>
<comment type="caution">
    <text evidence="5">The sequence shown here is derived from an EMBL/GenBank/DDBJ whole genome shotgun (WGS) entry which is preliminary data.</text>
</comment>
<sequence length="230" mass="25062">MTQSSFGIQAIEVSMSIQGNPFVIYPTVLWDEQEVILVDTGLPGQVELIRAAFEKASVPFDKLTKIIITHQDRDHIGSLPELARLFGEQMQILAHEIAVPFLSGKVPLVKSKTHAEPVHVDVVLHDGDVLPYAGGIKVVFSPGHTPDHTSLYHIPSKTLIAGDALTAQDGVLQSFNPAFTPDQTTALQSITKFQALELDRVIAYHGGICTDDLQAHLETIVTAPQTEQTK</sequence>
<evidence type="ECO:0000256" key="3">
    <source>
        <dbReference type="ARBA" id="ARBA00048505"/>
    </source>
</evidence>